<protein>
    <recommendedName>
        <fullName evidence="11">Coatomer subunit epsilon</fullName>
    </recommendedName>
</protein>
<evidence type="ECO:0000256" key="4">
    <source>
        <dbReference type="ARBA" id="ARBA00022448"/>
    </source>
</evidence>
<organism evidence="12 13">
    <name type="scientific">Boothiomyces macroporosus</name>
    <dbReference type="NCBI Taxonomy" id="261099"/>
    <lineage>
        <taxon>Eukaryota</taxon>
        <taxon>Fungi</taxon>
        <taxon>Fungi incertae sedis</taxon>
        <taxon>Chytridiomycota</taxon>
        <taxon>Chytridiomycota incertae sedis</taxon>
        <taxon>Chytridiomycetes</taxon>
        <taxon>Rhizophydiales</taxon>
        <taxon>Terramycetaceae</taxon>
        <taxon>Boothiomyces</taxon>
    </lineage>
</organism>
<keyword evidence="13" id="KW-1185">Reference proteome</keyword>
<dbReference type="GO" id="GO:0015031">
    <property type="term" value="P:protein transport"/>
    <property type="evidence" value="ECO:0007669"/>
    <property type="project" value="UniProtKB-UniRule"/>
</dbReference>
<comment type="subcellular location">
    <subcellularLocation>
        <location evidence="2">Cytoplasmic vesicle</location>
        <location evidence="2">COPI-coated vesicle membrane</location>
        <topology evidence="2">Peripheral membrane protein</topology>
        <orientation evidence="2">Cytoplasmic side</orientation>
    </subcellularLocation>
    <subcellularLocation>
        <location evidence="1">Golgi apparatus membrane</location>
        <topology evidence="1">Peripheral membrane protein</topology>
        <orientation evidence="1">Cytoplasmic side</orientation>
    </subcellularLocation>
</comment>
<keyword evidence="5 11" id="KW-0963">Cytoplasm</keyword>
<dbReference type="Proteomes" id="UP001210925">
    <property type="component" value="Unassembled WGS sequence"/>
</dbReference>
<gene>
    <name evidence="12" type="ORF">HK103_006008</name>
</gene>
<evidence type="ECO:0000256" key="7">
    <source>
        <dbReference type="ARBA" id="ARBA00022927"/>
    </source>
</evidence>
<evidence type="ECO:0000256" key="11">
    <source>
        <dbReference type="PIRNR" id="PIRNR016478"/>
    </source>
</evidence>
<keyword evidence="10 11" id="KW-0968">Cytoplasmic vesicle</keyword>
<dbReference type="InterPro" id="IPR006822">
    <property type="entry name" value="Coatomer_esu"/>
</dbReference>
<dbReference type="GO" id="GO:0005198">
    <property type="term" value="F:structural molecule activity"/>
    <property type="evidence" value="ECO:0007669"/>
    <property type="project" value="UniProtKB-UniRule"/>
</dbReference>
<dbReference type="GO" id="GO:0006888">
    <property type="term" value="P:endoplasmic reticulum to Golgi vesicle-mediated transport"/>
    <property type="evidence" value="ECO:0007669"/>
    <property type="project" value="TreeGrafter"/>
</dbReference>
<keyword evidence="9 11" id="KW-0472">Membrane</keyword>
<dbReference type="InterPro" id="IPR011990">
    <property type="entry name" value="TPR-like_helical_dom_sf"/>
</dbReference>
<evidence type="ECO:0000256" key="8">
    <source>
        <dbReference type="ARBA" id="ARBA00023034"/>
    </source>
</evidence>
<comment type="caution">
    <text evidence="12">The sequence shown here is derived from an EMBL/GenBank/DDBJ whole genome shotgun (WGS) entry which is preliminary data.</text>
</comment>
<dbReference type="PIRSF" id="PIRSF016478">
    <property type="entry name" value="Coatomer_esu"/>
    <property type="match status" value="1"/>
</dbReference>
<keyword evidence="4 11" id="KW-0813">Transport</keyword>
<evidence type="ECO:0000256" key="5">
    <source>
        <dbReference type="ARBA" id="ARBA00022490"/>
    </source>
</evidence>
<dbReference type="Gene3D" id="1.25.40.10">
    <property type="entry name" value="Tetratricopeptide repeat domain"/>
    <property type="match status" value="1"/>
</dbReference>
<name>A0AAD5Y602_9FUNG</name>
<sequence length="293" mass="33021">MAELLGLKNQFYVGQYQTVINEATNPQFVANLNPQQQLEQRVLLHRSYLVHGRYNLVIQDIKSSDPDVLIAIQLLATVLAQPAKAPEITHHVQQMINHIEPDAQVYIVLSTILTIIGLYDEALKLVSKFPRDLECVSIFIQLLCLIDRVDIAYQEIEKIKTWADDAVLAQLAESWAGVYSGSPQKFQEAFYLYEELAATYQPSAKILTAKAVCLMQIKSYEQAEALLLEALNKNPNDVDTLANLIVNSTFLHKPQNVIDQYFSQLKDLAPNHKLVADSAKNDALFEQLVSAFH</sequence>
<dbReference type="PANTHER" id="PTHR10805:SF0">
    <property type="entry name" value="COATOMER SUBUNIT EPSILON"/>
    <property type="match status" value="1"/>
</dbReference>
<reference evidence="12" key="1">
    <citation type="submission" date="2020-05" db="EMBL/GenBank/DDBJ databases">
        <title>Phylogenomic resolution of chytrid fungi.</title>
        <authorList>
            <person name="Stajich J.E."/>
            <person name="Amses K."/>
            <person name="Simmons R."/>
            <person name="Seto K."/>
            <person name="Myers J."/>
            <person name="Bonds A."/>
            <person name="Quandt C.A."/>
            <person name="Barry K."/>
            <person name="Liu P."/>
            <person name="Grigoriev I."/>
            <person name="Longcore J.E."/>
            <person name="James T.Y."/>
        </authorList>
    </citation>
    <scope>NUCLEOTIDE SEQUENCE</scope>
    <source>
        <strain evidence="12">PLAUS21</strain>
    </source>
</reference>
<evidence type="ECO:0000313" key="13">
    <source>
        <dbReference type="Proteomes" id="UP001210925"/>
    </source>
</evidence>
<dbReference type="GO" id="GO:0006890">
    <property type="term" value="P:retrograde vesicle-mediated transport, Golgi to endoplasmic reticulum"/>
    <property type="evidence" value="ECO:0007669"/>
    <property type="project" value="UniProtKB-UniRule"/>
</dbReference>
<comment type="function">
    <text evidence="11">The coatomer is a cytosolic protein complex that binds to dilysine motifs and reversibly associates with Golgi non-clathrin-coated vesicles, which further mediate biosynthetic protein transport from the ER, via the Golgi up to the trans Golgi network. The coatomer complex is required for budding from Golgi membranes, and is essential for the retrograde Golgi-to-ER transport of dilysine-tagged proteins.</text>
</comment>
<accession>A0AAD5Y602</accession>
<dbReference type="GO" id="GO:0030126">
    <property type="term" value="C:COPI vesicle coat"/>
    <property type="evidence" value="ECO:0007669"/>
    <property type="project" value="TreeGrafter"/>
</dbReference>
<evidence type="ECO:0000313" key="12">
    <source>
        <dbReference type="EMBL" id="KAJ3261400.1"/>
    </source>
</evidence>
<keyword evidence="7 11" id="KW-0653">Protein transport</keyword>
<dbReference type="SUPFAM" id="SSF48452">
    <property type="entry name" value="TPR-like"/>
    <property type="match status" value="1"/>
</dbReference>
<dbReference type="GO" id="GO:0000139">
    <property type="term" value="C:Golgi membrane"/>
    <property type="evidence" value="ECO:0007669"/>
    <property type="project" value="UniProtKB-SubCell"/>
</dbReference>
<keyword evidence="6 11" id="KW-0931">ER-Golgi transport</keyword>
<evidence type="ECO:0000256" key="6">
    <source>
        <dbReference type="ARBA" id="ARBA00022892"/>
    </source>
</evidence>
<dbReference type="Pfam" id="PF04733">
    <property type="entry name" value="Coatomer_E"/>
    <property type="match status" value="1"/>
</dbReference>
<proteinExistence type="inferred from homology"/>
<evidence type="ECO:0000256" key="10">
    <source>
        <dbReference type="ARBA" id="ARBA00023329"/>
    </source>
</evidence>
<comment type="similarity">
    <text evidence="3 11">Belongs to the COPE family.</text>
</comment>
<evidence type="ECO:0000256" key="3">
    <source>
        <dbReference type="ARBA" id="ARBA00008827"/>
    </source>
</evidence>
<dbReference type="GO" id="GO:0006891">
    <property type="term" value="P:intra-Golgi vesicle-mediated transport"/>
    <property type="evidence" value="ECO:0007669"/>
    <property type="project" value="TreeGrafter"/>
</dbReference>
<dbReference type="PANTHER" id="PTHR10805">
    <property type="entry name" value="COATOMER SUBUNIT EPSILON"/>
    <property type="match status" value="1"/>
</dbReference>
<evidence type="ECO:0000256" key="1">
    <source>
        <dbReference type="ARBA" id="ARBA00004255"/>
    </source>
</evidence>
<dbReference type="AlphaFoldDB" id="A0AAD5Y602"/>
<evidence type="ECO:0000256" key="9">
    <source>
        <dbReference type="ARBA" id="ARBA00023136"/>
    </source>
</evidence>
<dbReference type="EMBL" id="JADGKB010000006">
    <property type="protein sequence ID" value="KAJ3261400.1"/>
    <property type="molecule type" value="Genomic_DNA"/>
</dbReference>
<evidence type="ECO:0000256" key="2">
    <source>
        <dbReference type="ARBA" id="ARBA00004347"/>
    </source>
</evidence>
<keyword evidence="8 11" id="KW-0333">Golgi apparatus</keyword>